<dbReference type="InterPro" id="IPR051448">
    <property type="entry name" value="CdaR-like_regulators"/>
</dbReference>
<evidence type="ECO:0000313" key="6">
    <source>
        <dbReference type="Proteomes" id="UP000230886"/>
    </source>
</evidence>
<evidence type="ECO:0000259" key="3">
    <source>
        <dbReference type="Pfam" id="PF14361"/>
    </source>
</evidence>
<dbReference type="Pfam" id="PF13556">
    <property type="entry name" value="HTH_30"/>
    <property type="match status" value="1"/>
</dbReference>
<dbReference type="Pfam" id="PF17853">
    <property type="entry name" value="GGDEF_2"/>
    <property type="match status" value="1"/>
</dbReference>
<proteinExistence type="inferred from homology"/>
<dbReference type="PANTHER" id="PTHR33744:SF1">
    <property type="entry name" value="DNA-BINDING TRANSCRIPTIONAL ACTIVATOR ADER"/>
    <property type="match status" value="1"/>
</dbReference>
<feature type="domain" description="CdaR GGDEF-like" evidence="4">
    <location>
        <begin position="181"/>
        <end position="279"/>
    </location>
</feature>
<accession>A0A2A5J0P8</accession>
<dbReference type="Gene3D" id="1.10.10.2840">
    <property type="entry name" value="PucR C-terminal helix-turn-helix domain"/>
    <property type="match status" value="1"/>
</dbReference>
<organism evidence="5 6">
    <name type="scientific">Rhodococcus qingshengii</name>
    <dbReference type="NCBI Taxonomy" id="334542"/>
    <lineage>
        <taxon>Bacteria</taxon>
        <taxon>Bacillati</taxon>
        <taxon>Actinomycetota</taxon>
        <taxon>Actinomycetes</taxon>
        <taxon>Mycobacteriales</taxon>
        <taxon>Nocardiaceae</taxon>
        <taxon>Rhodococcus</taxon>
        <taxon>Rhodococcus erythropolis group</taxon>
    </lineage>
</organism>
<evidence type="ECO:0000256" key="1">
    <source>
        <dbReference type="ARBA" id="ARBA00006754"/>
    </source>
</evidence>
<dbReference type="InterPro" id="IPR025751">
    <property type="entry name" value="RsbRD_N_dom"/>
</dbReference>
<dbReference type="Proteomes" id="UP000230886">
    <property type="component" value="Unassembled WGS sequence"/>
</dbReference>
<dbReference type="Pfam" id="PF14361">
    <property type="entry name" value="RsbRD_N"/>
    <property type="match status" value="1"/>
</dbReference>
<dbReference type="EMBL" id="NOVD01000056">
    <property type="protein sequence ID" value="PCK23164.1"/>
    <property type="molecule type" value="Genomic_DNA"/>
</dbReference>
<comment type="caution">
    <text evidence="5">The sequence shown here is derived from an EMBL/GenBank/DDBJ whole genome shotgun (WGS) entry which is preliminary data.</text>
</comment>
<dbReference type="AlphaFoldDB" id="A0A2A5J0P8"/>
<evidence type="ECO:0000313" key="5">
    <source>
        <dbReference type="EMBL" id="PCK23164.1"/>
    </source>
</evidence>
<dbReference type="PANTHER" id="PTHR33744">
    <property type="entry name" value="CARBOHYDRATE DIACID REGULATOR"/>
    <property type="match status" value="1"/>
</dbReference>
<evidence type="ECO:0000259" key="4">
    <source>
        <dbReference type="Pfam" id="PF17853"/>
    </source>
</evidence>
<name>A0A2A5J0P8_RHOSG</name>
<sequence length="398" mass="43860">MEVEQGVKLVVTAVRAALPELVGFVQARLHEEVPEFYVVDDPTLSSAEAETIPFSLEAILHGLAHQLDVADAVPGAMLRQARLAAQANVSVHALVRKQRVAQATMWDAFLDAAQRVVSDDELRGAALRRISQYHFAWNDHVVAALITEYEAEHRVYFMQRSDRKKRALINAVLAGSPPDEQALGYPMGGRHLAVVAWGEKPEAAIKNIASRLDAKLLTIGGTDDTCFAWFRRTTRSTSSDDNLNFIELPANTQIACGQYANDVTGFRTSHVQAGLAYRVAKLGNRCVTWYRDVSLEALVLRDLPAAQEFVRQELGGLLDGSGRSRILLETIKAYYVLGQNAAATGTHLKVNERTVAYRLKSVESALGNTVWERRDEIAVAIRIAELLEDATGSMSQRI</sequence>
<reference evidence="5 6" key="1">
    <citation type="submission" date="2017-07" db="EMBL/GenBank/DDBJ databases">
        <title>Draft sequence of Rhodococcus enclensis 23b-28.</title>
        <authorList>
            <person name="Besaury L."/>
            <person name="Sancelme M."/>
            <person name="Amato P."/>
            <person name="Lallement A."/>
            <person name="Delort A.-M."/>
        </authorList>
    </citation>
    <scope>NUCLEOTIDE SEQUENCE [LARGE SCALE GENOMIC DNA]</scope>
    <source>
        <strain evidence="5 6">23b-28</strain>
    </source>
</reference>
<dbReference type="InterPro" id="IPR041522">
    <property type="entry name" value="CdaR_GGDEF"/>
</dbReference>
<feature type="domain" description="PucR C-terminal helix-turn-helix" evidence="2">
    <location>
        <begin position="327"/>
        <end position="368"/>
    </location>
</feature>
<feature type="domain" description="RsbT co-antagonist protein RsbRD N-terminal" evidence="3">
    <location>
        <begin position="20"/>
        <end position="160"/>
    </location>
</feature>
<evidence type="ECO:0000259" key="2">
    <source>
        <dbReference type="Pfam" id="PF13556"/>
    </source>
</evidence>
<comment type="similarity">
    <text evidence="1">Belongs to the CdaR family.</text>
</comment>
<dbReference type="InterPro" id="IPR042070">
    <property type="entry name" value="PucR_C-HTH_sf"/>
</dbReference>
<gene>
    <name evidence="5" type="ORF">CHR55_30800</name>
</gene>
<protein>
    <submittedName>
        <fullName evidence="5">Uncharacterized protein</fullName>
    </submittedName>
</protein>
<dbReference type="RefSeq" id="WP_099698805.1">
    <property type="nucleotide sequence ID" value="NZ_JBBCST010000020.1"/>
</dbReference>
<dbReference type="InterPro" id="IPR025736">
    <property type="entry name" value="PucR_C-HTH_dom"/>
</dbReference>